<dbReference type="EMBL" id="BMES01000002">
    <property type="protein sequence ID" value="GGH24767.1"/>
    <property type="molecule type" value="Genomic_DNA"/>
</dbReference>
<gene>
    <name evidence="1" type="ORF">GCM10007036_31410</name>
</gene>
<keyword evidence="2" id="KW-1185">Reference proteome</keyword>
<reference evidence="1" key="1">
    <citation type="journal article" date="2014" name="Int. J. Syst. Evol. Microbiol.">
        <title>Complete genome sequence of Corynebacterium casei LMG S-19264T (=DSM 44701T), isolated from a smear-ripened cheese.</title>
        <authorList>
            <consortium name="US DOE Joint Genome Institute (JGI-PGF)"/>
            <person name="Walter F."/>
            <person name="Albersmeier A."/>
            <person name="Kalinowski J."/>
            <person name="Ruckert C."/>
        </authorList>
    </citation>
    <scope>NUCLEOTIDE SEQUENCE</scope>
    <source>
        <strain evidence="1">CGMCC 1.12214</strain>
    </source>
</reference>
<name>A0A917MIP3_9HYPH</name>
<comment type="caution">
    <text evidence="1">The sequence shown here is derived from an EMBL/GenBank/DDBJ whole genome shotgun (WGS) entry which is preliminary data.</text>
</comment>
<organism evidence="1 2">
    <name type="scientific">Alsobacter metallidurans</name>
    <dbReference type="NCBI Taxonomy" id="340221"/>
    <lineage>
        <taxon>Bacteria</taxon>
        <taxon>Pseudomonadati</taxon>
        <taxon>Pseudomonadota</taxon>
        <taxon>Alphaproteobacteria</taxon>
        <taxon>Hyphomicrobiales</taxon>
        <taxon>Alsobacteraceae</taxon>
        <taxon>Alsobacter</taxon>
    </lineage>
</organism>
<protein>
    <submittedName>
        <fullName evidence="1">Uncharacterized protein</fullName>
    </submittedName>
</protein>
<reference evidence="1" key="2">
    <citation type="submission" date="2020-09" db="EMBL/GenBank/DDBJ databases">
        <authorList>
            <person name="Sun Q."/>
            <person name="Zhou Y."/>
        </authorList>
    </citation>
    <scope>NUCLEOTIDE SEQUENCE</scope>
    <source>
        <strain evidence="1">CGMCC 1.12214</strain>
    </source>
</reference>
<sequence length="66" mass="7327">MSKDLEDVRIEATAADLVQQHGHLPPEDFSTKVALLLVRQPDLDCDAFTDLIVRLYVKRASSSACN</sequence>
<dbReference type="AlphaFoldDB" id="A0A917MIP3"/>
<dbReference type="Proteomes" id="UP000603912">
    <property type="component" value="Unassembled WGS sequence"/>
</dbReference>
<evidence type="ECO:0000313" key="2">
    <source>
        <dbReference type="Proteomes" id="UP000603912"/>
    </source>
</evidence>
<proteinExistence type="predicted"/>
<evidence type="ECO:0000313" key="1">
    <source>
        <dbReference type="EMBL" id="GGH24767.1"/>
    </source>
</evidence>
<accession>A0A917MIP3</accession>